<evidence type="ECO:0000313" key="1">
    <source>
        <dbReference type="EMBL" id="VDO61995.1"/>
    </source>
</evidence>
<proteinExistence type="predicted"/>
<name>A0A0N4WYB0_HAEPC</name>
<dbReference type="EMBL" id="UZAF01019615">
    <property type="protein sequence ID" value="VDO61995.1"/>
    <property type="molecule type" value="Genomic_DNA"/>
</dbReference>
<reference evidence="3" key="1">
    <citation type="submission" date="2017-02" db="UniProtKB">
        <authorList>
            <consortium name="WormBaseParasite"/>
        </authorList>
    </citation>
    <scope>IDENTIFICATION</scope>
</reference>
<accession>A0A0N4WYB0</accession>
<dbReference type="AlphaFoldDB" id="A0A0N4WYB0"/>
<organism evidence="3">
    <name type="scientific">Haemonchus placei</name>
    <name type="common">Barber's pole worm</name>
    <dbReference type="NCBI Taxonomy" id="6290"/>
    <lineage>
        <taxon>Eukaryota</taxon>
        <taxon>Metazoa</taxon>
        <taxon>Ecdysozoa</taxon>
        <taxon>Nematoda</taxon>
        <taxon>Chromadorea</taxon>
        <taxon>Rhabditida</taxon>
        <taxon>Rhabditina</taxon>
        <taxon>Rhabditomorpha</taxon>
        <taxon>Strongyloidea</taxon>
        <taxon>Trichostrongylidae</taxon>
        <taxon>Haemonchus</taxon>
    </lineage>
</organism>
<dbReference type="Proteomes" id="UP000268014">
    <property type="component" value="Unassembled WGS sequence"/>
</dbReference>
<keyword evidence="2" id="KW-1185">Reference proteome</keyword>
<protein>
    <submittedName>
        <fullName evidence="3">Ketol-acid reductoisomerase (NADP(+))</fullName>
    </submittedName>
</protein>
<sequence length="69" mass="8056">MNRSHQTLRPKAVRCAPVAESDEDHRLWLGNRRQMEWKYVEQSVQKVQERGRTVVVMHEVLQGLGSNTV</sequence>
<dbReference type="WBParaSite" id="HPLM_0001685401-mRNA-1">
    <property type="protein sequence ID" value="HPLM_0001685401-mRNA-1"/>
    <property type="gene ID" value="HPLM_0001685401"/>
</dbReference>
<evidence type="ECO:0000313" key="3">
    <source>
        <dbReference type="WBParaSite" id="HPLM_0001685401-mRNA-1"/>
    </source>
</evidence>
<gene>
    <name evidence="1" type="ORF">HPLM_LOCUS16846</name>
</gene>
<evidence type="ECO:0000313" key="2">
    <source>
        <dbReference type="Proteomes" id="UP000268014"/>
    </source>
</evidence>
<reference evidence="1 2" key="2">
    <citation type="submission" date="2018-11" db="EMBL/GenBank/DDBJ databases">
        <authorList>
            <consortium name="Pathogen Informatics"/>
        </authorList>
    </citation>
    <scope>NUCLEOTIDE SEQUENCE [LARGE SCALE GENOMIC DNA]</scope>
    <source>
        <strain evidence="1 2">MHpl1</strain>
    </source>
</reference>